<evidence type="ECO:0000256" key="5">
    <source>
        <dbReference type="HAMAP-Rule" id="MF_01206"/>
    </source>
</evidence>
<dbReference type="AlphaFoldDB" id="A0AAW7X876"/>
<reference evidence="7" key="1">
    <citation type="submission" date="2023-07" db="EMBL/GenBank/DDBJ databases">
        <title>Genome content predicts the carbon catabolic preferences of heterotrophic bacteria.</title>
        <authorList>
            <person name="Gralka M."/>
        </authorList>
    </citation>
    <scope>NUCLEOTIDE SEQUENCE</scope>
    <source>
        <strain evidence="7">I3M17_2</strain>
    </source>
</reference>
<dbReference type="GO" id="GO:0016672">
    <property type="term" value="F:oxidoreductase activity, acting on a sulfur group of donors, quinone or similar compound as acceptor"/>
    <property type="evidence" value="ECO:0007669"/>
    <property type="project" value="UniProtKB-UniRule"/>
</dbReference>
<keyword evidence="3 5" id="KW-0732">Signal</keyword>
<feature type="binding site" evidence="5">
    <location>
        <position position="146"/>
    </location>
    <ligand>
        <name>Mo-molybdopterin</name>
        <dbReference type="ChEBI" id="CHEBI:71302"/>
    </ligand>
    <ligandPart>
        <name>Mo</name>
        <dbReference type="ChEBI" id="CHEBI:28685"/>
    </ligandPart>
</feature>
<gene>
    <name evidence="5 7" type="primary">msrP</name>
    <name evidence="7" type="ORF">Q4521_09220</name>
</gene>
<comment type="catalytic activity">
    <reaction evidence="5">
        <text>L-methionyl-[protein] + a quinone + H2O = L-methionyl-(S)-S-oxide-[protein] + a quinol</text>
        <dbReference type="Rhea" id="RHEA:51292"/>
        <dbReference type="Rhea" id="RHEA-COMP:12313"/>
        <dbReference type="Rhea" id="RHEA-COMP:12315"/>
        <dbReference type="ChEBI" id="CHEBI:15377"/>
        <dbReference type="ChEBI" id="CHEBI:16044"/>
        <dbReference type="ChEBI" id="CHEBI:24646"/>
        <dbReference type="ChEBI" id="CHEBI:44120"/>
        <dbReference type="ChEBI" id="CHEBI:132124"/>
    </reaction>
</comment>
<dbReference type="NCBIfam" id="NF003767">
    <property type="entry name" value="PRK05363.1"/>
    <property type="match status" value="1"/>
</dbReference>
<evidence type="ECO:0000313" key="7">
    <source>
        <dbReference type="EMBL" id="MDO6422652.1"/>
    </source>
</evidence>
<keyword evidence="1 5" id="KW-0500">Molybdenum</keyword>
<evidence type="ECO:0000313" key="8">
    <source>
        <dbReference type="Proteomes" id="UP001169760"/>
    </source>
</evidence>
<comment type="caution">
    <text evidence="7">The sequence shown here is derived from an EMBL/GenBank/DDBJ whole genome shotgun (WGS) entry which is preliminary data.</text>
</comment>
<keyword evidence="2 5" id="KW-0479">Metal-binding</keyword>
<evidence type="ECO:0000259" key="6">
    <source>
        <dbReference type="Pfam" id="PF00174"/>
    </source>
</evidence>
<dbReference type="HAMAP" id="MF_01206">
    <property type="entry name" value="MsrP"/>
    <property type="match status" value="1"/>
</dbReference>
<feature type="domain" description="Oxidoreductase molybdopterin-binding" evidence="6">
    <location>
        <begin position="108"/>
        <end position="267"/>
    </location>
</feature>
<comment type="similarity">
    <text evidence="5">Belongs to the MsrP family.</text>
</comment>
<organism evidence="7 8">
    <name type="scientific">Saccharophagus degradans</name>
    <dbReference type="NCBI Taxonomy" id="86304"/>
    <lineage>
        <taxon>Bacteria</taxon>
        <taxon>Pseudomonadati</taxon>
        <taxon>Pseudomonadota</taxon>
        <taxon>Gammaproteobacteria</taxon>
        <taxon>Cellvibrionales</taxon>
        <taxon>Cellvibrionaceae</taxon>
        <taxon>Saccharophagus</taxon>
    </lineage>
</organism>
<comment type="PTM">
    <text evidence="5">Predicted to be exported by the Tat system. The position of the signal peptide cleavage has not been experimentally proven.</text>
</comment>
<dbReference type="InterPro" id="IPR000572">
    <property type="entry name" value="OxRdtase_Mopterin-bd_dom"/>
</dbReference>
<dbReference type="PROSITE" id="PS51318">
    <property type="entry name" value="TAT"/>
    <property type="match status" value="1"/>
</dbReference>
<evidence type="ECO:0000256" key="2">
    <source>
        <dbReference type="ARBA" id="ARBA00022723"/>
    </source>
</evidence>
<dbReference type="Gene3D" id="3.90.420.10">
    <property type="entry name" value="Oxidoreductase, molybdopterin-binding domain"/>
    <property type="match status" value="1"/>
</dbReference>
<accession>A0AAW7X876</accession>
<dbReference type="EC" id="1.8.5.-" evidence="5"/>
<evidence type="ECO:0000256" key="3">
    <source>
        <dbReference type="ARBA" id="ARBA00022729"/>
    </source>
</evidence>
<dbReference type="GO" id="GO:0046872">
    <property type="term" value="F:metal ion binding"/>
    <property type="evidence" value="ECO:0007669"/>
    <property type="project" value="UniProtKB-KW"/>
</dbReference>
<dbReference type="EMBL" id="JAUOPB010000006">
    <property type="protein sequence ID" value="MDO6422652.1"/>
    <property type="molecule type" value="Genomic_DNA"/>
</dbReference>
<dbReference type="InterPro" id="IPR006311">
    <property type="entry name" value="TAT_signal"/>
</dbReference>
<dbReference type="GO" id="GO:0030091">
    <property type="term" value="P:protein repair"/>
    <property type="evidence" value="ECO:0007669"/>
    <property type="project" value="UniProtKB-UniRule"/>
</dbReference>
<keyword evidence="4 5" id="KW-0560">Oxidoreductase</keyword>
<name>A0AAW7X876_9GAMM</name>
<feature type="binding site" evidence="5">
    <location>
        <position position="238"/>
    </location>
    <ligand>
        <name>Mo-molybdopterin</name>
        <dbReference type="ChEBI" id="CHEBI:71302"/>
    </ligand>
</feature>
<comment type="cofactor">
    <cofactor evidence="5">
        <name>Mo-molybdopterin</name>
        <dbReference type="ChEBI" id="CHEBI:71302"/>
    </cofactor>
    <text evidence="5">Binds 1 Mo-molybdopterin (Mo-MPT) cofactor per subunit.</text>
</comment>
<feature type="binding site" evidence="5">
    <location>
        <position position="233"/>
    </location>
    <ligand>
        <name>Mo-molybdopterin</name>
        <dbReference type="ChEBI" id="CHEBI:71302"/>
    </ligand>
</feature>
<dbReference type="InterPro" id="IPR036374">
    <property type="entry name" value="OxRdtase_Mopterin-bd_sf"/>
</dbReference>
<dbReference type="Pfam" id="PF00174">
    <property type="entry name" value="Oxidored_molyb"/>
    <property type="match status" value="1"/>
</dbReference>
<dbReference type="PANTHER" id="PTHR43032:SF3">
    <property type="entry name" value="PROTEIN-METHIONINE-SULFOXIDE REDUCTASE CATALYTIC SUBUNIT MSRP"/>
    <property type="match status" value="1"/>
</dbReference>
<dbReference type="InterPro" id="IPR022867">
    <property type="entry name" value="MsrP"/>
</dbReference>
<feature type="binding site" evidence="5">
    <location>
        <begin position="91"/>
        <end position="92"/>
    </location>
    <ligand>
        <name>Mo-molybdopterin</name>
        <dbReference type="ChEBI" id="CHEBI:71302"/>
    </ligand>
</feature>
<feature type="binding site" evidence="5">
    <location>
        <position position="88"/>
    </location>
    <ligand>
        <name>Mo-molybdopterin</name>
        <dbReference type="ChEBI" id="CHEBI:71302"/>
    </ligand>
</feature>
<dbReference type="RefSeq" id="WP_303492589.1">
    <property type="nucleotide sequence ID" value="NZ_JAUOPB010000006.1"/>
</dbReference>
<dbReference type="PANTHER" id="PTHR43032">
    <property type="entry name" value="PROTEIN-METHIONINE-SULFOXIDE REDUCTASE"/>
    <property type="match status" value="1"/>
</dbReference>
<comment type="catalytic activity">
    <reaction evidence="5">
        <text>L-methionyl-[protein] + a quinone + H2O = L-methionyl-(R)-S-oxide-[protein] + a quinol</text>
        <dbReference type="Rhea" id="RHEA:51296"/>
        <dbReference type="Rhea" id="RHEA-COMP:12313"/>
        <dbReference type="Rhea" id="RHEA-COMP:12314"/>
        <dbReference type="ChEBI" id="CHEBI:15377"/>
        <dbReference type="ChEBI" id="CHEBI:16044"/>
        <dbReference type="ChEBI" id="CHEBI:24646"/>
        <dbReference type="ChEBI" id="CHEBI:45764"/>
        <dbReference type="ChEBI" id="CHEBI:132124"/>
    </reaction>
</comment>
<protein>
    <recommendedName>
        <fullName evidence="5">Protein-methionine-sulfoxide reductase catalytic subunit MsrP</fullName>
        <ecNumber evidence="5">1.8.5.-</ecNumber>
    </recommendedName>
</protein>
<evidence type="ECO:0000256" key="4">
    <source>
        <dbReference type="ARBA" id="ARBA00023002"/>
    </source>
</evidence>
<proteinExistence type="inferred from homology"/>
<feature type="binding site" evidence="5">
    <location>
        <position position="181"/>
    </location>
    <ligand>
        <name>Mo-molybdopterin</name>
        <dbReference type="ChEBI" id="CHEBI:71302"/>
    </ligand>
</feature>
<dbReference type="SUPFAM" id="SSF56524">
    <property type="entry name" value="Oxidoreductase molybdopterin-binding domain"/>
    <property type="match status" value="1"/>
</dbReference>
<comment type="function">
    <text evidence="5">Part of the MsrPQ system that repairs oxidized periplasmic proteins containing methionine sulfoxide residues (Met-O), using respiratory chain electrons. Thus protects these proteins from oxidative-stress damage caused by reactive species of oxygen and chlorine generated by the host defense mechanisms. MsrPQ is essential for the maintenance of envelope integrity under bleach stress, rescuing a wide series of structurally unrelated periplasmic proteins from methionine oxidation. The catalytic subunit MsrP is non-stereospecific, being able to reduce both (R-) and (S-) diastereoisomers of methionine sulfoxide.</text>
</comment>
<feature type="binding site" evidence="5">
    <location>
        <begin position="249"/>
        <end position="251"/>
    </location>
    <ligand>
        <name>Mo-molybdopterin</name>
        <dbReference type="ChEBI" id="CHEBI:71302"/>
    </ligand>
</feature>
<comment type="subunit">
    <text evidence="5">Heterodimer of a catalytic subunit (MsrP) and a heme-binding subunit (MsrQ).</text>
</comment>
<dbReference type="Proteomes" id="UP001169760">
    <property type="component" value="Unassembled WGS sequence"/>
</dbReference>
<dbReference type="GO" id="GO:0043546">
    <property type="term" value="F:molybdopterin cofactor binding"/>
    <property type="evidence" value="ECO:0007669"/>
    <property type="project" value="UniProtKB-UniRule"/>
</dbReference>
<evidence type="ECO:0000256" key="1">
    <source>
        <dbReference type="ARBA" id="ARBA00022505"/>
    </source>
</evidence>
<sequence>MANKNLGLLGEQFVTEESTYLNRRGLLKALGFGGAMAAMPAQAGVFDLFGSDDEAKSPIFQRKPLAYKTQHPKPDLILTPEQKVMTHNNFYEFGTAKTDPANNGQGMQVEPWTLTVEGEVGKPGTVDVWQWMQKAGLEERIYRMRCVEAWSMVIPWIGFELGKFLQQFEPTSRAKYVAFETLYDPEQFPGQKSRRFGGGIDYPYVEGLRLDEAMHPLTLLSVGLYGKTLAPQNGAPIRLVVPWKYGFKGIKSIVKIKLVEKMPPTTWNILASGEYGFYANVNPAVDHPRWSQATERFIGAGGALSVKRQPTLPFNGYGEQVASLYTGMDLKKFY</sequence>